<sequence length="504" mass="54178">MERSEHSLVPGWLRSTGNGTGDGSSSHHFASSHSDRCLFSNSQRGSVSGLTKLDKNSYSRSHSSFTGNHRDREEERLTISDLWDGEYSDPLRCMLSGRIEKDTLRRSQSVVSRIHGEVLQRRVSADSSSICHINSGNGNGALSVGSVVTGIQKVTFDKDFPSLVSEERPATSEVSRVTLPGLSRGVHSLSTGNSAFIGSEGWTSALADVPIGVPSSSIGFLSSLKPPAATPSSGAASTTNGGLSMAEALVQTPSRSHITPQPYVQNQQFEELAVLHSKRLVPMTPSMAKNSVPNASDKLKPKTAPRSTEPAVTSKNGQLNNHSLRVGNISADSPKASQTGKLFFLKPGCKNGVAAALKDATSPTTNVNNRLLSDPCNPKPFAVGRKAQVQSRTDFFNSVRQKSLNRTSVSADSSHAVSSIIVEKSDEEHDDVASRDQVSQCPENELSFCHSTNEEEEFLRSMGWDPSAGDDEGLTEEEISSFCQKFKSRHASKLSHGLQLKILT</sequence>
<feature type="region of interest" description="Disordered" evidence="1">
    <location>
        <begin position="50"/>
        <end position="72"/>
    </location>
</feature>
<accession>A0AAD3TKY5</accession>
<dbReference type="EMBL" id="BSYO01000040">
    <property type="protein sequence ID" value="GMH31342.1"/>
    <property type="molecule type" value="Genomic_DNA"/>
</dbReference>
<protein>
    <submittedName>
        <fullName evidence="2">Uncharacterized protein</fullName>
    </submittedName>
</protein>
<gene>
    <name evidence="2" type="ORF">Nepgr_033185</name>
</gene>
<feature type="region of interest" description="Disordered" evidence="1">
    <location>
        <begin position="285"/>
        <end position="322"/>
    </location>
</feature>
<dbReference type="PANTHER" id="PTHR34112:SF13">
    <property type="entry name" value="OS04G0448200 PROTEIN"/>
    <property type="match status" value="1"/>
</dbReference>
<organism evidence="2 3">
    <name type="scientific">Nepenthes gracilis</name>
    <name type="common">Slender pitcher plant</name>
    <dbReference type="NCBI Taxonomy" id="150966"/>
    <lineage>
        <taxon>Eukaryota</taxon>
        <taxon>Viridiplantae</taxon>
        <taxon>Streptophyta</taxon>
        <taxon>Embryophyta</taxon>
        <taxon>Tracheophyta</taxon>
        <taxon>Spermatophyta</taxon>
        <taxon>Magnoliopsida</taxon>
        <taxon>eudicotyledons</taxon>
        <taxon>Gunneridae</taxon>
        <taxon>Pentapetalae</taxon>
        <taxon>Caryophyllales</taxon>
        <taxon>Nepenthaceae</taxon>
        <taxon>Nepenthes</taxon>
    </lineage>
</organism>
<dbReference type="AlphaFoldDB" id="A0AAD3TKY5"/>
<evidence type="ECO:0000313" key="2">
    <source>
        <dbReference type="EMBL" id="GMH31342.1"/>
    </source>
</evidence>
<feature type="compositionally biased region" description="Polar residues" evidence="1">
    <location>
        <begin position="58"/>
        <end position="67"/>
    </location>
</feature>
<evidence type="ECO:0000256" key="1">
    <source>
        <dbReference type="SAM" id="MobiDB-lite"/>
    </source>
</evidence>
<dbReference type="Proteomes" id="UP001279734">
    <property type="component" value="Unassembled WGS sequence"/>
</dbReference>
<comment type="caution">
    <text evidence="2">The sequence shown here is derived from an EMBL/GenBank/DDBJ whole genome shotgun (WGS) entry which is preliminary data.</text>
</comment>
<feature type="region of interest" description="Disordered" evidence="1">
    <location>
        <begin position="1"/>
        <end position="29"/>
    </location>
</feature>
<proteinExistence type="predicted"/>
<feature type="compositionally biased region" description="Polar residues" evidence="1">
    <location>
        <begin position="310"/>
        <end position="322"/>
    </location>
</feature>
<dbReference type="PANTHER" id="PTHR34112">
    <property type="entry name" value="C-JUN-AMINO-TERMINAL KINASE-INTERACTING PROTEIN"/>
    <property type="match status" value="1"/>
</dbReference>
<reference evidence="2" key="1">
    <citation type="submission" date="2023-05" db="EMBL/GenBank/DDBJ databases">
        <title>Nepenthes gracilis genome sequencing.</title>
        <authorList>
            <person name="Fukushima K."/>
        </authorList>
    </citation>
    <scope>NUCLEOTIDE SEQUENCE</scope>
    <source>
        <strain evidence="2">SING2019-196</strain>
    </source>
</reference>
<keyword evidence="3" id="KW-1185">Reference proteome</keyword>
<name>A0AAD3TKY5_NEPGR</name>
<evidence type="ECO:0000313" key="3">
    <source>
        <dbReference type="Proteomes" id="UP001279734"/>
    </source>
</evidence>